<dbReference type="InterPro" id="IPR008554">
    <property type="entry name" value="Glutaredoxin-like"/>
</dbReference>
<dbReference type="InterPro" id="IPR036249">
    <property type="entry name" value="Thioredoxin-like_sf"/>
</dbReference>
<organism evidence="1 2">
    <name type="scientific">Pseudoalteromonas rubra</name>
    <dbReference type="NCBI Taxonomy" id="43658"/>
    <lineage>
        <taxon>Bacteria</taxon>
        <taxon>Pseudomonadati</taxon>
        <taxon>Pseudomonadota</taxon>
        <taxon>Gammaproteobacteria</taxon>
        <taxon>Alteromonadales</taxon>
        <taxon>Pseudoalteromonadaceae</taxon>
        <taxon>Pseudoalteromonas</taxon>
    </lineage>
</organism>
<dbReference type="SUPFAM" id="SSF52833">
    <property type="entry name" value="Thioredoxin-like"/>
    <property type="match status" value="1"/>
</dbReference>
<reference evidence="1 2" key="1">
    <citation type="journal article" date="2015" name="BMC Genomics">
        <title>Genome mining reveals unlocked bioactive potential of marine Gram-negative bacteria.</title>
        <authorList>
            <person name="Machado H."/>
            <person name="Sonnenschein E.C."/>
            <person name="Melchiorsen J."/>
            <person name="Gram L."/>
        </authorList>
    </citation>
    <scope>NUCLEOTIDE SEQUENCE [LARGE SCALE GENOMIC DNA]</scope>
    <source>
        <strain evidence="1 2">S2471</strain>
    </source>
</reference>
<sequence>MAKLTLFYTDGCHLCEQAHELVLRCVDSDAVVHQDIVDDPQLMADYQTSIPVLKSTDSARTLFWPFTEQDIKELLK</sequence>
<dbReference type="Proteomes" id="UP000033452">
    <property type="component" value="Unassembled WGS sequence"/>
</dbReference>
<dbReference type="Gene3D" id="3.40.30.10">
    <property type="entry name" value="Glutaredoxin"/>
    <property type="match status" value="1"/>
</dbReference>
<protein>
    <submittedName>
        <fullName evidence="1">Thiol-disulfide isomerase</fullName>
    </submittedName>
</protein>
<dbReference type="GO" id="GO:0016853">
    <property type="term" value="F:isomerase activity"/>
    <property type="evidence" value="ECO:0007669"/>
    <property type="project" value="UniProtKB-KW"/>
</dbReference>
<evidence type="ECO:0000313" key="2">
    <source>
        <dbReference type="Proteomes" id="UP000033452"/>
    </source>
</evidence>
<dbReference type="RefSeq" id="WP_046003123.1">
    <property type="nucleotide sequence ID" value="NZ_JXYA01000002.1"/>
</dbReference>
<proteinExistence type="predicted"/>
<dbReference type="PATRIC" id="fig|43658.5.peg.219"/>
<accession>A0A0F4QZ42</accession>
<name>A0A0F4QZ42_9GAMM</name>
<comment type="caution">
    <text evidence="1">The sequence shown here is derived from an EMBL/GenBank/DDBJ whole genome shotgun (WGS) entry which is preliminary data.</text>
</comment>
<evidence type="ECO:0000313" key="1">
    <source>
        <dbReference type="EMBL" id="KJZ12973.1"/>
    </source>
</evidence>
<keyword evidence="1" id="KW-0413">Isomerase</keyword>
<dbReference type="OrthoDB" id="8537427at2"/>
<keyword evidence="2" id="KW-1185">Reference proteome</keyword>
<dbReference type="AlphaFoldDB" id="A0A0F4QZ42"/>
<dbReference type="Pfam" id="PF05768">
    <property type="entry name" value="Glrx-like"/>
    <property type="match status" value="1"/>
</dbReference>
<gene>
    <name evidence="1" type="ORF">TW77_01070</name>
</gene>
<dbReference type="EMBL" id="JXYA01000002">
    <property type="protein sequence ID" value="KJZ12973.1"/>
    <property type="molecule type" value="Genomic_DNA"/>
</dbReference>